<dbReference type="OrthoDB" id="2688112at2759"/>
<keyword evidence="3" id="KW-1185">Reference proteome</keyword>
<evidence type="ECO:0000313" key="2">
    <source>
        <dbReference type="EMBL" id="OAX30512.1"/>
    </source>
</evidence>
<protein>
    <submittedName>
        <fullName evidence="2">Uncharacterized protein</fullName>
    </submittedName>
</protein>
<evidence type="ECO:0000313" key="3">
    <source>
        <dbReference type="Proteomes" id="UP000092154"/>
    </source>
</evidence>
<reference evidence="2 3" key="1">
    <citation type="submission" date="2016-06" db="EMBL/GenBank/DDBJ databases">
        <title>Comparative genomics of the ectomycorrhizal sister species Rhizopogon vinicolor and Rhizopogon vesiculosus (Basidiomycota: Boletales) reveals a divergence of the mating type B locus.</title>
        <authorList>
            <consortium name="DOE Joint Genome Institute"/>
            <person name="Mujic A.B."/>
            <person name="Kuo A."/>
            <person name="Tritt A."/>
            <person name="Lipzen A."/>
            <person name="Chen C."/>
            <person name="Johnson J."/>
            <person name="Sharma A."/>
            <person name="Barry K."/>
            <person name="Grigoriev I.V."/>
            <person name="Spatafora J.W."/>
        </authorList>
    </citation>
    <scope>NUCLEOTIDE SEQUENCE [LARGE SCALE GENOMIC DNA]</scope>
    <source>
        <strain evidence="2 3">AM-OR11-026</strain>
    </source>
</reference>
<feature type="region of interest" description="Disordered" evidence="1">
    <location>
        <begin position="1"/>
        <end position="90"/>
    </location>
</feature>
<name>A0A1B7MD34_9AGAM</name>
<proteinExistence type="predicted"/>
<evidence type="ECO:0000256" key="1">
    <source>
        <dbReference type="SAM" id="MobiDB-lite"/>
    </source>
</evidence>
<feature type="compositionally biased region" description="Polar residues" evidence="1">
    <location>
        <begin position="49"/>
        <end position="69"/>
    </location>
</feature>
<dbReference type="EMBL" id="KV450353">
    <property type="protein sequence ID" value="OAX30512.1"/>
    <property type="molecule type" value="Genomic_DNA"/>
</dbReference>
<gene>
    <name evidence="2" type="ORF">K503DRAFT_807157</name>
</gene>
<dbReference type="AlphaFoldDB" id="A0A1B7MD34"/>
<accession>A0A1B7MD34</accession>
<dbReference type="InParanoid" id="A0A1B7MD34"/>
<sequence>MAASISKLPFLALESQDAPRDYSTTATPSYHYEDSRQHQPHQPAPESDPTANTSINASTLSHLSQTPTHSHAHAQSHPRTRAKHSGKNTLTNCPVLTVQTSFSTKPSLFISGSLAPA</sequence>
<feature type="compositionally biased region" description="Basic residues" evidence="1">
    <location>
        <begin position="70"/>
        <end position="86"/>
    </location>
</feature>
<organism evidence="2 3">
    <name type="scientific">Rhizopogon vinicolor AM-OR11-026</name>
    <dbReference type="NCBI Taxonomy" id="1314800"/>
    <lineage>
        <taxon>Eukaryota</taxon>
        <taxon>Fungi</taxon>
        <taxon>Dikarya</taxon>
        <taxon>Basidiomycota</taxon>
        <taxon>Agaricomycotina</taxon>
        <taxon>Agaricomycetes</taxon>
        <taxon>Agaricomycetidae</taxon>
        <taxon>Boletales</taxon>
        <taxon>Suillineae</taxon>
        <taxon>Rhizopogonaceae</taxon>
        <taxon>Rhizopogon</taxon>
    </lineage>
</organism>
<dbReference type="Proteomes" id="UP000092154">
    <property type="component" value="Unassembled WGS sequence"/>
</dbReference>